<keyword evidence="7" id="KW-1015">Disulfide bond</keyword>
<proteinExistence type="predicted"/>
<keyword evidence="4 12" id="KW-0732">Signal</keyword>
<evidence type="ECO:0000256" key="7">
    <source>
        <dbReference type="ARBA" id="ARBA00023157"/>
    </source>
</evidence>
<reference evidence="13" key="1">
    <citation type="submission" date="2021-02" db="EMBL/GenBank/DDBJ databases">
        <authorList>
            <person name="Dougan E. K."/>
            <person name="Rhodes N."/>
            <person name="Thang M."/>
            <person name="Chan C."/>
        </authorList>
    </citation>
    <scope>NUCLEOTIDE SEQUENCE</scope>
</reference>
<evidence type="ECO:0000256" key="2">
    <source>
        <dbReference type="ARBA" id="ARBA00012513"/>
    </source>
</evidence>
<evidence type="ECO:0000256" key="12">
    <source>
        <dbReference type="SAM" id="SignalP"/>
    </source>
</evidence>
<dbReference type="EMBL" id="CAJNDS010000824">
    <property type="protein sequence ID" value="CAE7236242.1"/>
    <property type="molecule type" value="Genomic_DNA"/>
</dbReference>
<dbReference type="OrthoDB" id="10477190at2759"/>
<keyword evidence="5" id="KW-1133">Transmembrane helix</keyword>
<keyword evidence="9" id="KW-0325">Glycoprotein</keyword>
<dbReference type="Proteomes" id="UP000604046">
    <property type="component" value="Unassembled WGS sequence"/>
</dbReference>
<evidence type="ECO:0000256" key="10">
    <source>
        <dbReference type="ARBA" id="ARBA00047899"/>
    </source>
</evidence>
<feature type="signal peptide" evidence="12">
    <location>
        <begin position="1"/>
        <end position="22"/>
    </location>
</feature>
<keyword evidence="6" id="KW-0472">Membrane</keyword>
<dbReference type="GO" id="GO:0016020">
    <property type="term" value="C:membrane"/>
    <property type="evidence" value="ECO:0007669"/>
    <property type="project" value="UniProtKB-SubCell"/>
</dbReference>
<evidence type="ECO:0000313" key="14">
    <source>
        <dbReference type="Proteomes" id="UP000604046"/>
    </source>
</evidence>
<organism evidence="13 14">
    <name type="scientific">Symbiodinium natans</name>
    <dbReference type="NCBI Taxonomy" id="878477"/>
    <lineage>
        <taxon>Eukaryota</taxon>
        <taxon>Sar</taxon>
        <taxon>Alveolata</taxon>
        <taxon>Dinophyceae</taxon>
        <taxon>Suessiales</taxon>
        <taxon>Symbiodiniaceae</taxon>
        <taxon>Symbiodinium</taxon>
    </lineage>
</organism>
<name>A0A812KZ48_9DINO</name>
<dbReference type="AlphaFoldDB" id="A0A812KZ48"/>
<comment type="subcellular location">
    <subcellularLocation>
        <location evidence="1">Membrane</location>
        <topology evidence="1">Single-pass type I membrane protein</topology>
    </subcellularLocation>
</comment>
<gene>
    <name evidence="13" type="ORF">SNAT2548_LOCUS10167</name>
</gene>
<evidence type="ECO:0000256" key="6">
    <source>
        <dbReference type="ARBA" id="ARBA00023136"/>
    </source>
</evidence>
<dbReference type="InterPro" id="IPR009091">
    <property type="entry name" value="RCC1/BLIP-II"/>
</dbReference>
<dbReference type="GO" id="GO:0004674">
    <property type="term" value="F:protein serine/threonine kinase activity"/>
    <property type="evidence" value="ECO:0007669"/>
    <property type="project" value="UniProtKB-KW"/>
</dbReference>
<comment type="catalytic activity">
    <reaction evidence="11">
        <text>L-seryl-[protein] + ATP = O-phospho-L-seryl-[protein] + ADP + H(+)</text>
        <dbReference type="Rhea" id="RHEA:17989"/>
        <dbReference type="Rhea" id="RHEA-COMP:9863"/>
        <dbReference type="Rhea" id="RHEA-COMP:11604"/>
        <dbReference type="ChEBI" id="CHEBI:15378"/>
        <dbReference type="ChEBI" id="CHEBI:29999"/>
        <dbReference type="ChEBI" id="CHEBI:30616"/>
        <dbReference type="ChEBI" id="CHEBI:83421"/>
        <dbReference type="ChEBI" id="CHEBI:456216"/>
        <dbReference type="EC" id="2.7.11.1"/>
    </reaction>
</comment>
<feature type="chain" id="PRO_5032576788" description="non-specific serine/threonine protein kinase" evidence="12">
    <location>
        <begin position="23"/>
        <end position="392"/>
    </location>
</feature>
<evidence type="ECO:0000256" key="3">
    <source>
        <dbReference type="ARBA" id="ARBA00022692"/>
    </source>
</evidence>
<sequence length="392" mass="42810">MASMKFSFQKLIYFLCVVGAFGAKLHDAQISQDAEVDVDDCSFSLKNSHVATCHDVSIKDCPKSYTNWGLHYFVECKVSEYDTACLPSGPKCKKTEGGQAQGWLEVYVGNENYVCGLAATGKAFCWQNGQRLNNVPDATFLTVSPEMGNAAACGLDLGGKVQCWGTERGYGSNGGRCRWCSGWHNLGLTPVPSSLPTFIDLKVGYHTACGIEESGTALTCWGTMISPDGKTWHKEMGEKIMGLTVGDQWICILTPKKAVRCWDMVRSSATSEIKEATVPTLPAIQKVASAQFQVCALDEEGSLHCWGSSAYDVTDKKFKDIAGGMWRFAAITTEGYMYWWRDRRNSATLEQVLDVEVERGFVGTYGGVAFDAAGLVHGFEGTKSFPSIPPEE</sequence>
<dbReference type="SUPFAM" id="SSF50985">
    <property type="entry name" value="RCC1/BLIP-II"/>
    <property type="match status" value="1"/>
</dbReference>
<dbReference type="EC" id="2.7.11.1" evidence="2"/>
<accession>A0A812KZ48</accession>
<comment type="caution">
    <text evidence="13">The sequence shown here is derived from an EMBL/GenBank/DDBJ whole genome shotgun (WGS) entry which is preliminary data.</text>
</comment>
<evidence type="ECO:0000256" key="1">
    <source>
        <dbReference type="ARBA" id="ARBA00004479"/>
    </source>
</evidence>
<evidence type="ECO:0000256" key="8">
    <source>
        <dbReference type="ARBA" id="ARBA00023170"/>
    </source>
</evidence>
<keyword evidence="3" id="KW-0812">Transmembrane</keyword>
<protein>
    <recommendedName>
        <fullName evidence="2">non-specific serine/threonine protein kinase</fullName>
        <ecNumber evidence="2">2.7.11.1</ecNumber>
    </recommendedName>
</protein>
<evidence type="ECO:0000256" key="4">
    <source>
        <dbReference type="ARBA" id="ARBA00022729"/>
    </source>
</evidence>
<evidence type="ECO:0000256" key="11">
    <source>
        <dbReference type="ARBA" id="ARBA00048679"/>
    </source>
</evidence>
<dbReference type="Gene3D" id="2.130.10.30">
    <property type="entry name" value="Regulator of chromosome condensation 1/beta-lactamase-inhibitor protein II"/>
    <property type="match status" value="2"/>
</dbReference>
<keyword evidence="8" id="KW-0675">Receptor</keyword>
<comment type="catalytic activity">
    <reaction evidence="10">
        <text>L-threonyl-[protein] + ATP = O-phospho-L-threonyl-[protein] + ADP + H(+)</text>
        <dbReference type="Rhea" id="RHEA:46608"/>
        <dbReference type="Rhea" id="RHEA-COMP:11060"/>
        <dbReference type="Rhea" id="RHEA-COMP:11605"/>
        <dbReference type="ChEBI" id="CHEBI:15378"/>
        <dbReference type="ChEBI" id="CHEBI:30013"/>
        <dbReference type="ChEBI" id="CHEBI:30616"/>
        <dbReference type="ChEBI" id="CHEBI:61977"/>
        <dbReference type="ChEBI" id="CHEBI:456216"/>
        <dbReference type="EC" id="2.7.11.1"/>
    </reaction>
</comment>
<evidence type="ECO:0000256" key="9">
    <source>
        <dbReference type="ARBA" id="ARBA00023180"/>
    </source>
</evidence>
<dbReference type="PANTHER" id="PTHR47460">
    <property type="entry name" value="SERINE/THREONINE-PROTEIN KINASE-LIKE PROTEIN ACR4"/>
    <property type="match status" value="1"/>
</dbReference>
<dbReference type="PANTHER" id="PTHR47460:SF1">
    <property type="entry name" value="SERINE_THREONINE-PROTEIN KINASE-LIKE PROTEIN ACR4"/>
    <property type="match status" value="1"/>
</dbReference>
<evidence type="ECO:0000256" key="5">
    <source>
        <dbReference type="ARBA" id="ARBA00022989"/>
    </source>
</evidence>
<keyword evidence="14" id="KW-1185">Reference proteome</keyword>
<evidence type="ECO:0000313" key="13">
    <source>
        <dbReference type="EMBL" id="CAE7236242.1"/>
    </source>
</evidence>